<dbReference type="OrthoDB" id="9786954at2"/>
<evidence type="ECO:0000256" key="1">
    <source>
        <dbReference type="ARBA" id="ARBA00001164"/>
    </source>
</evidence>
<dbReference type="CDD" id="cd00405">
    <property type="entry name" value="PRAI"/>
    <property type="match status" value="1"/>
</dbReference>
<evidence type="ECO:0000259" key="10">
    <source>
        <dbReference type="Pfam" id="PF00697"/>
    </source>
</evidence>
<dbReference type="Proteomes" id="UP000308528">
    <property type="component" value="Unassembled WGS sequence"/>
</dbReference>
<name>A0A4S4NRT3_9BACT</name>
<evidence type="ECO:0000256" key="9">
    <source>
        <dbReference type="HAMAP-Rule" id="MF_00135"/>
    </source>
</evidence>
<keyword evidence="5 9" id="KW-0028">Amino-acid biosynthesis</keyword>
<keyword evidence="12" id="KW-1185">Reference proteome</keyword>
<dbReference type="PANTHER" id="PTHR42894">
    <property type="entry name" value="N-(5'-PHOSPHORIBOSYL)ANTHRANILATE ISOMERASE"/>
    <property type="match status" value="1"/>
</dbReference>
<dbReference type="SUPFAM" id="SSF51366">
    <property type="entry name" value="Ribulose-phoshate binding barrel"/>
    <property type="match status" value="1"/>
</dbReference>
<dbReference type="Pfam" id="PF00697">
    <property type="entry name" value="PRAI"/>
    <property type="match status" value="1"/>
</dbReference>
<reference evidence="11 12" key="1">
    <citation type="submission" date="2019-04" db="EMBL/GenBank/DDBJ databases">
        <title>Lewinella litorea sp. nov., isolated from a marine sand.</title>
        <authorList>
            <person name="Yoon J.-H."/>
        </authorList>
    </citation>
    <scope>NUCLEOTIDE SEQUENCE [LARGE SCALE GENOMIC DNA]</scope>
    <source>
        <strain evidence="11 12">HSMS-39</strain>
    </source>
</reference>
<sequence>MKVKVCGLRDPENIAAVNGLDVDYLGLIFHPDSPRFAGQASLSEWLSANDALLNGTELVGVFVNGEIDYLLNTVHDFHLDWVQLHGTESPGYCQELKLLWSVNTLRKAGISKAFSITPDFDFSRTNDYVGSCSLFVFDTGGHKQAGGTGRKWDWSKLKEYTGPVPFLLSGGIGPEDADAINAIDHPQFKGIDLNSRFETRPGFKDVAELRTFLDQLD</sequence>
<comment type="catalytic activity">
    <reaction evidence="1 9">
        <text>N-(5-phospho-beta-D-ribosyl)anthranilate = 1-(2-carboxyphenylamino)-1-deoxy-D-ribulose 5-phosphate</text>
        <dbReference type="Rhea" id="RHEA:21540"/>
        <dbReference type="ChEBI" id="CHEBI:18277"/>
        <dbReference type="ChEBI" id="CHEBI:58613"/>
        <dbReference type="EC" id="5.3.1.24"/>
    </reaction>
</comment>
<evidence type="ECO:0000256" key="4">
    <source>
        <dbReference type="ARBA" id="ARBA00022272"/>
    </source>
</evidence>
<evidence type="ECO:0000313" key="11">
    <source>
        <dbReference type="EMBL" id="THH41088.1"/>
    </source>
</evidence>
<dbReference type="GO" id="GO:0000162">
    <property type="term" value="P:L-tryptophan biosynthetic process"/>
    <property type="evidence" value="ECO:0007669"/>
    <property type="project" value="UniProtKB-UniRule"/>
</dbReference>
<comment type="caution">
    <text evidence="11">The sequence shown here is derived from an EMBL/GenBank/DDBJ whole genome shotgun (WGS) entry which is preliminary data.</text>
</comment>
<evidence type="ECO:0000256" key="2">
    <source>
        <dbReference type="ARBA" id="ARBA00004664"/>
    </source>
</evidence>
<protein>
    <recommendedName>
        <fullName evidence="4 9">N-(5'-phosphoribosyl)anthranilate isomerase</fullName>
        <shortName evidence="9">PRAI</shortName>
        <ecNumber evidence="3 9">5.3.1.24</ecNumber>
    </recommendedName>
</protein>
<dbReference type="InterPro" id="IPR044643">
    <property type="entry name" value="TrpF_fam"/>
</dbReference>
<evidence type="ECO:0000256" key="7">
    <source>
        <dbReference type="ARBA" id="ARBA00023141"/>
    </source>
</evidence>
<keyword evidence="7 9" id="KW-0057">Aromatic amino acid biosynthesis</keyword>
<keyword evidence="6 9" id="KW-0822">Tryptophan biosynthesis</keyword>
<comment type="similarity">
    <text evidence="9">Belongs to the TrpF family.</text>
</comment>
<dbReference type="RefSeq" id="WP_136455914.1">
    <property type="nucleotide sequence ID" value="NZ_SRSF01000001.1"/>
</dbReference>
<comment type="pathway">
    <text evidence="2 9">Amino-acid biosynthesis; L-tryptophan biosynthesis; L-tryptophan from chorismate: step 3/5.</text>
</comment>
<keyword evidence="8 9" id="KW-0413">Isomerase</keyword>
<dbReference type="EMBL" id="SRSF01000001">
    <property type="protein sequence ID" value="THH41088.1"/>
    <property type="molecule type" value="Genomic_DNA"/>
</dbReference>
<evidence type="ECO:0000313" key="12">
    <source>
        <dbReference type="Proteomes" id="UP000308528"/>
    </source>
</evidence>
<dbReference type="AlphaFoldDB" id="A0A4S4NRT3"/>
<evidence type="ECO:0000256" key="8">
    <source>
        <dbReference type="ARBA" id="ARBA00023235"/>
    </source>
</evidence>
<accession>A0A4S4NRT3</accession>
<organism evidence="11 12">
    <name type="scientific">Neolewinella litorea</name>
    <dbReference type="NCBI Taxonomy" id="2562452"/>
    <lineage>
        <taxon>Bacteria</taxon>
        <taxon>Pseudomonadati</taxon>
        <taxon>Bacteroidota</taxon>
        <taxon>Saprospiria</taxon>
        <taxon>Saprospirales</taxon>
        <taxon>Lewinellaceae</taxon>
        <taxon>Neolewinella</taxon>
    </lineage>
</organism>
<dbReference type="InterPro" id="IPR013785">
    <property type="entry name" value="Aldolase_TIM"/>
</dbReference>
<dbReference type="EC" id="5.3.1.24" evidence="3 9"/>
<dbReference type="UniPathway" id="UPA00035">
    <property type="reaction ID" value="UER00042"/>
</dbReference>
<evidence type="ECO:0000256" key="6">
    <source>
        <dbReference type="ARBA" id="ARBA00022822"/>
    </source>
</evidence>
<dbReference type="InterPro" id="IPR011060">
    <property type="entry name" value="RibuloseP-bd_barrel"/>
</dbReference>
<dbReference type="Gene3D" id="3.20.20.70">
    <property type="entry name" value="Aldolase class I"/>
    <property type="match status" value="1"/>
</dbReference>
<feature type="domain" description="N-(5'phosphoribosyl) anthranilate isomerase (PRAI)" evidence="10">
    <location>
        <begin position="3"/>
        <end position="214"/>
    </location>
</feature>
<dbReference type="PANTHER" id="PTHR42894:SF1">
    <property type="entry name" value="N-(5'-PHOSPHORIBOSYL)ANTHRANILATE ISOMERASE"/>
    <property type="match status" value="1"/>
</dbReference>
<dbReference type="InterPro" id="IPR001240">
    <property type="entry name" value="PRAI_dom"/>
</dbReference>
<gene>
    <name evidence="9" type="primary">trpF</name>
    <name evidence="11" type="ORF">E4021_00395</name>
</gene>
<dbReference type="GO" id="GO:0004640">
    <property type="term" value="F:phosphoribosylanthranilate isomerase activity"/>
    <property type="evidence" value="ECO:0007669"/>
    <property type="project" value="UniProtKB-UniRule"/>
</dbReference>
<dbReference type="HAMAP" id="MF_00135">
    <property type="entry name" value="PRAI"/>
    <property type="match status" value="1"/>
</dbReference>
<evidence type="ECO:0000256" key="5">
    <source>
        <dbReference type="ARBA" id="ARBA00022605"/>
    </source>
</evidence>
<evidence type="ECO:0000256" key="3">
    <source>
        <dbReference type="ARBA" id="ARBA00012572"/>
    </source>
</evidence>
<proteinExistence type="inferred from homology"/>